<keyword evidence="3" id="KW-1185">Reference proteome</keyword>
<dbReference type="InterPro" id="IPR023393">
    <property type="entry name" value="START-like_dom_sf"/>
</dbReference>
<dbReference type="CDD" id="cd07817">
    <property type="entry name" value="SRPBCC_8"/>
    <property type="match status" value="1"/>
</dbReference>
<dbReference type="InterPro" id="IPR047137">
    <property type="entry name" value="ORF3"/>
</dbReference>
<dbReference type="Pfam" id="PF10604">
    <property type="entry name" value="Polyketide_cyc2"/>
    <property type="match status" value="1"/>
</dbReference>
<accession>A0ABV6U7L4</accession>
<dbReference type="EMBL" id="JBHMQT010000036">
    <property type="protein sequence ID" value="MFC0863962.1"/>
    <property type="molecule type" value="Genomic_DNA"/>
</dbReference>
<dbReference type="InterPro" id="IPR007055">
    <property type="entry name" value="BON_dom"/>
</dbReference>
<protein>
    <submittedName>
        <fullName evidence="2">SRPBCC family protein</fullName>
    </submittedName>
</protein>
<evidence type="ECO:0000313" key="3">
    <source>
        <dbReference type="Proteomes" id="UP001589870"/>
    </source>
</evidence>
<sequence>MADRPGHGRHDGQVTVIERGASLSSTAGAAGLGACAGALTEYLLDPNLGRTRRARVRDKAVHGVHRSRGWLGILARDFTNRSRGAVAGIRYRFVGRNVDDRVLSERVRAELGRHVSHPHAVEVHVADGHVTLAGHVLERETRRARRAVARIPGVKDVGASWTAHHDAEGVIQLQGGSRPRERVPEIFQQCWSPTARFLAGSAAAATWAMSGRLPGPFAWMVRAGCAVLGARAATNLPLKRLSGIGAGRRAVDIEDAISVAAPAEDVWPLLSDYSVFAKCMPDVLEVRRSDDGRRSHWVISGPAGVPIGFEAAETSREEGREISWRTTEGRLIAHTGTLRLTPEGADHCRIEVRLAYNPVVGAVGHAMATLLGADPARKLQQDLMRLKSLIETGKPLAGAVSGEDRRS</sequence>
<evidence type="ECO:0000259" key="1">
    <source>
        <dbReference type="PROSITE" id="PS50914"/>
    </source>
</evidence>
<dbReference type="Gene3D" id="3.30.530.20">
    <property type="match status" value="1"/>
</dbReference>
<feature type="domain" description="BON" evidence="1">
    <location>
        <begin position="99"/>
        <end position="165"/>
    </location>
</feature>
<dbReference type="Gene3D" id="3.30.1340.30">
    <property type="match status" value="1"/>
</dbReference>
<comment type="caution">
    <text evidence="2">The sequence shown here is derived from an EMBL/GenBank/DDBJ whole genome shotgun (WGS) entry which is preliminary data.</text>
</comment>
<reference evidence="2 3" key="1">
    <citation type="submission" date="2024-09" db="EMBL/GenBank/DDBJ databases">
        <authorList>
            <person name="Sun Q."/>
            <person name="Mori K."/>
        </authorList>
    </citation>
    <scope>NUCLEOTIDE SEQUENCE [LARGE SCALE GENOMIC DNA]</scope>
    <source>
        <strain evidence="2 3">TBRC 1851</strain>
    </source>
</reference>
<evidence type="ECO:0000313" key="2">
    <source>
        <dbReference type="EMBL" id="MFC0863962.1"/>
    </source>
</evidence>
<dbReference type="PROSITE" id="PS50914">
    <property type="entry name" value="BON"/>
    <property type="match status" value="1"/>
</dbReference>
<dbReference type="Pfam" id="PF04972">
    <property type="entry name" value="BON"/>
    <property type="match status" value="1"/>
</dbReference>
<proteinExistence type="predicted"/>
<dbReference type="PANTHER" id="PTHR33824:SF7">
    <property type="entry name" value="POLYKETIDE CYCLASE_DEHYDRASE AND LIPID TRANSPORT SUPERFAMILY PROTEIN"/>
    <property type="match status" value="1"/>
</dbReference>
<dbReference type="RefSeq" id="WP_394302086.1">
    <property type="nucleotide sequence ID" value="NZ_JBHMQT010000036.1"/>
</dbReference>
<dbReference type="PROSITE" id="PS51257">
    <property type="entry name" value="PROKAR_LIPOPROTEIN"/>
    <property type="match status" value="1"/>
</dbReference>
<name>A0ABV6U7L4_9ACTN</name>
<dbReference type="PANTHER" id="PTHR33824">
    <property type="entry name" value="POLYKETIDE CYCLASE/DEHYDRASE AND LIPID TRANSPORT SUPERFAMILY PROTEIN"/>
    <property type="match status" value="1"/>
</dbReference>
<dbReference type="InterPro" id="IPR019587">
    <property type="entry name" value="Polyketide_cyclase/dehydratase"/>
</dbReference>
<gene>
    <name evidence="2" type="ORF">ACFHYQ_16790</name>
</gene>
<dbReference type="Proteomes" id="UP001589870">
    <property type="component" value="Unassembled WGS sequence"/>
</dbReference>
<dbReference type="SUPFAM" id="SSF55961">
    <property type="entry name" value="Bet v1-like"/>
    <property type="match status" value="1"/>
</dbReference>
<organism evidence="2 3">
    <name type="scientific">Sphaerimonospora cavernae</name>
    <dbReference type="NCBI Taxonomy" id="1740611"/>
    <lineage>
        <taxon>Bacteria</taxon>
        <taxon>Bacillati</taxon>
        <taxon>Actinomycetota</taxon>
        <taxon>Actinomycetes</taxon>
        <taxon>Streptosporangiales</taxon>
        <taxon>Streptosporangiaceae</taxon>
        <taxon>Sphaerimonospora</taxon>
    </lineage>
</organism>